<dbReference type="SUPFAM" id="SSF52172">
    <property type="entry name" value="CheY-like"/>
    <property type="match status" value="1"/>
</dbReference>
<keyword evidence="6" id="KW-1185">Reference proteome</keyword>
<comment type="caution">
    <text evidence="5">The sequence shown here is derived from an EMBL/GenBank/DDBJ whole genome shotgun (WGS) entry which is preliminary data.</text>
</comment>
<dbReference type="Proteomes" id="UP001597139">
    <property type="component" value="Unassembled WGS sequence"/>
</dbReference>
<dbReference type="SUPFAM" id="SSF55781">
    <property type="entry name" value="GAF domain-like"/>
    <property type="match status" value="1"/>
</dbReference>
<dbReference type="SMART" id="SM00448">
    <property type="entry name" value="REC"/>
    <property type="match status" value="1"/>
</dbReference>
<evidence type="ECO:0000259" key="4">
    <source>
        <dbReference type="PROSITE" id="PS50110"/>
    </source>
</evidence>
<dbReference type="PANTHER" id="PTHR43102:SF2">
    <property type="entry name" value="GAF DOMAIN-CONTAINING PROTEIN"/>
    <property type="match status" value="1"/>
</dbReference>
<evidence type="ECO:0000313" key="6">
    <source>
        <dbReference type="Proteomes" id="UP001597139"/>
    </source>
</evidence>
<dbReference type="RefSeq" id="WP_267647691.1">
    <property type="nucleotide sequence ID" value="NZ_JANHGR010000002.1"/>
</dbReference>
<reference evidence="5 6" key="1">
    <citation type="journal article" date="2019" name="Int. J. Syst. Evol. Microbiol.">
        <title>The Global Catalogue of Microorganisms (GCM) 10K type strain sequencing project: providing services to taxonomists for standard genome sequencing and annotation.</title>
        <authorList>
            <consortium name="The Broad Institute Genomics Platform"/>
            <consortium name="The Broad Institute Genome Sequencing Center for Infectious Disease"/>
            <person name="Wu L."/>
            <person name="Ma J."/>
        </authorList>
    </citation>
    <scope>NUCLEOTIDE SEQUENCE [LARGE SCALE GENOMIC DNA]</scope>
    <source>
        <strain evidence="5 6">CGMCC 1.12859</strain>
    </source>
</reference>
<dbReference type="GO" id="GO:0016301">
    <property type="term" value="F:kinase activity"/>
    <property type="evidence" value="ECO:0007669"/>
    <property type="project" value="UniProtKB-KW"/>
</dbReference>
<dbReference type="EMBL" id="JBHUCZ010000010">
    <property type="protein sequence ID" value="MFD1568297.1"/>
    <property type="molecule type" value="Genomic_DNA"/>
</dbReference>
<dbReference type="Pfam" id="PF01590">
    <property type="entry name" value="GAF"/>
    <property type="match status" value="1"/>
</dbReference>
<dbReference type="InterPro" id="IPR003018">
    <property type="entry name" value="GAF"/>
</dbReference>
<evidence type="ECO:0000256" key="3">
    <source>
        <dbReference type="PROSITE-ProRule" id="PRU00169"/>
    </source>
</evidence>
<name>A0ABD6BTD8_9EURY</name>
<evidence type="ECO:0000256" key="2">
    <source>
        <dbReference type="ARBA" id="ARBA00022777"/>
    </source>
</evidence>
<dbReference type="Gene3D" id="3.30.450.40">
    <property type="match status" value="1"/>
</dbReference>
<sequence>MLLCVDADDAVRNATAETLRGAGFSVAEAASAADARERLGGDVDAVVTEQALPDGTGLELVQQVRETSPDTNCVLYTDVPVEEIDTAAFSDVVTEYLRKDAPAAESELLDLVEQAVAFGSQTAYPLPENEEARLTALERYATDPESLGDSFRRLTEIATETFGVDAAAIGLIDAHEQRFLSCSGVSLGPIDREDTICTYAILDSDVTVIEDVSEDPRFADNDGLDAAGIHFYASAPVETDAGEVIGTFCIYDDAAREFDERGRELLTMFAGETMDQLTLRRRLRDGGGEDV</sequence>
<dbReference type="SMART" id="SM00065">
    <property type="entry name" value="GAF"/>
    <property type="match status" value="1"/>
</dbReference>
<dbReference type="Gene3D" id="3.40.50.2300">
    <property type="match status" value="1"/>
</dbReference>
<dbReference type="AlphaFoldDB" id="A0ABD6BTD8"/>
<dbReference type="PANTHER" id="PTHR43102">
    <property type="entry name" value="SLR1143 PROTEIN"/>
    <property type="match status" value="1"/>
</dbReference>
<comment type="caution">
    <text evidence="3">Lacks conserved residue(s) required for the propagation of feature annotation.</text>
</comment>
<evidence type="ECO:0000313" key="5">
    <source>
        <dbReference type="EMBL" id="MFD1568297.1"/>
    </source>
</evidence>
<feature type="domain" description="Response regulatory" evidence="4">
    <location>
        <begin position="1"/>
        <end position="114"/>
    </location>
</feature>
<keyword evidence="1" id="KW-0808">Transferase</keyword>
<proteinExistence type="predicted"/>
<keyword evidence="2" id="KW-0418">Kinase</keyword>
<dbReference type="InterPro" id="IPR029016">
    <property type="entry name" value="GAF-like_dom_sf"/>
</dbReference>
<dbReference type="Pfam" id="PF00072">
    <property type="entry name" value="Response_reg"/>
    <property type="match status" value="1"/>
</dbReference>
<organism evidence="5 6">
    <name type="scientific">Halolamina litorea</name>
    <dbReference type="NCBI Taxonomy" id="1515593"/>
    <lineage>
        <taxon>Archaea</taxon>
        <taxon>Methanobacteriati</taxon>
        <taxon>Methanobacteriota</taxon>
        <taxon>Stenosarchaea group</taxon>
        <taxon>Halobacteria</taxon>
        <taxon>Halobacteriales</taxon>
        <taxon>Haloferacaceae</taxon>
    </lineage>
</organism>
<accession>A0ABD6BTD8</accession>
<dbReference type="PROSITE" id="PS50110">
    <property type="entry name" value="RESPONSE_REGULATORY"/>
    <property type="match status" value="1"/>
</dbReference>
<gene>
    <name evidence="5" type="ORF">ACFSAU_12435</name>
</gene>
<dbReference type="InterPro" id="IPR001789">
    <property type="entry name" value="Sig_transdc_resp-reg_receiver"/>
</dbReference>
<dbReference type="InterPro" id="IPR011006">
    <property type="entry name" value="CheY-like_superfamily"/>
</dbReference>
<protein>
    <submittedName>
        <fullName evidence="5">GAF domain-containing protein</fullName>
    </submittedName>
</protein>
<evidence type="ECO:0000256" key="1">
    <source>
        <dbReference type="ARBA" id="ARBA00022679"/>
    </source>
</evidence>